<proteinExistence type="predicted"/>
<evidence type="ECO:0000313" key="2">
    <source>
        <dbReference type="EMBL" id="KAF3511231.1"/>
    </source>
</evidence>
<evidence type="ECO:0000256" key="1">
    <source>
        <dbReference type="SAM" id="MobiDB-lite"/>
    </source>
</evidence>
<dbReference type="Proteomes" id="UP000712600">
    <property type="component" value="Unassembled WGS sequence"/>
</dbReference>
<dbReference type="EMBL" id="QGKX02001521">
    <property type="protein sequence ID" value="KAF3511231.1"/>
    <property type="molecule type" value="Genomic_DNA"/>
</dbReference>
<evidence type="ECO:0000313" key="3">
    <source>
        <dbReference type="Proteomes" id="UP000712600"/>
    </source>
</evidence>
<organism evidence="2 3">
    <name type="scientific">Brassica cretica</name>
    <name type="common">Mustard</name>
    <dbReference type="NCBI Taxonomy" id="69181"/>
    <lineage>
        <taxon>Eukaryota</taxon>
        <taxon>Viridiplantae</taxon>
        <taxon>Streptophyta</taxon>
        <taxon>Embryophyta</taxon>
        <taxon>Tracheophyta</taxon>
        <taxon>Spermatophyta</taxon>
        <taxon>Magnoliopsida</taxon>
        <taxon>eudicotyledons</taxon>
        <taxon>Gunneridae</taxon>
        <taxon>Pentapetalae</taxon>
        <taxon>rosids</taxon>
        <taxon>malvids</taxon>
        <taxon>Brassicales</taxon>
        <taxon>Brassicaceae</taxon>
        <taxon>Brassiceae</taxon>
        <taxon>Brassica</taxon>
    </lineage>
</organism>
<feature type="compositionally biased region" description="Low complexity" evidence="1">
    <location>
        <begin position="97"/>
        <end position="106"/>
    </location>
</feature>
<name>A0A8S9PAM5_BRACR</name>
<gene>
    <name evidence="2" type="ORF">F2Q69_00005153</name>
</gene>
<comment type="caution">
    <text evidence="2">The sequence shown here is derived from an EMBL/GenBank/DDBJ whole genome shotgun (WGS) entry which is preliminary data.</text>
</comment>
<reference evidence="2" key="1">
    <citation type="submission" date="2019-12" db="EMBL/GenBank/DDBJ databases">
        <title>Genome sequencing and annotation of Brassica cretica.</title>
        <authorList>
            <person name="Studholme D.J."/>
            <person name="Sarris P."/>
        </authorList>
    </citation>
    <scope>NUCLEOTIDE SEQUENCE</scope>
    <source>
        <strain evidence="2">PFS-109/04</strain>
        <tissue evidence="2">Leaf</tissue>
    </source>
</reference>
<accession>A0A8S9PAM5</accession>
<sequence>MSSKKCVQEMTFAIKCDLSVLGSSKQSCVSIDRHPWRPEIDNVEAVTALVVSPIGRHLVFMGNNRAEINALALTTKPHTNRLAPMTDGEEPKRRRSISPSSRTTRSLLGEVV</sequence>
<feature type="region of interest" description="Disordered" evidence="1">
    <location>
        <begin position="77"/>
        <end position="112"/>
    </location>
</feature>
<dbReference type="AlphaFoldDB" id="A0A8S9PAM5"/>
<protein>
    <submittedName>
        <fullName evidence="2">Uncharacterized protein</fullName>
    </submittedName>
</protein>